<keyword evidence="14 17" id="KW-0496">Mitochondrion</keyword>
<dbReference type="PANTHER" id="PTHR42829:SF2">
    <property type="entry name" value="NADH-UBIQUINONE OXIDOREDUCTASE CHAIN 5"/>
    <property type="match status" value="1"/>
</dbReference>
<dbReference type="GO" id="GO:0003954">
    <property type="term" value="F:NADH dehydrogenase activity"/>
    <property type="evidence" value="ECO:0007669"/>
    <property type="project" value="TreeGrafter"/>
</dbReference>
<feature type="transmembrane region" description="Helical" evidence="17">
    <location>
        <begin position="527"/>
        <end position="545"/>
    </location>
</feature>
<dbReference type="Pfam" id="PF00361">
    <property type="entry name" value="Proton_antipo_M"/>
    <property type="match status" value="1"/>
</dbReference>
<comment type="subcellular location">
    <subcellularLocation>
        <location evidence="2">Mitochondrion inner membrane</location>
        <topology evidence="2">Multi-pass membrane protein</topology>
    </subcellularLocation>
</comment>
<dbReference type="EMBL" id="EU523754">
    <property type="protein sequence ID" value="ACA62663.1"/>
    <property type="molecule type" value="Genomic_DNA"/>
</dbReference>
<accession>B2CKV1</accession>
<dbReference type="EC" id="7.1.1.2" evidence="3 17"/>
<evidence type="ECO:0000256" key="5">
    <source>
        <dbReference type="ARBA" id="ARBA00022448"/>
    </source>
</evidence>
<dbReference type="GO" id="GO:0042773">
    <property type="term" value="P:ATP synthesis coupled electron transport"/>
    <property type="evidence" value="ECO:0007669"/>
    <property type="project" value="InterPro"/>
</dbReference>
<feature type="transmembrane region" description="Helical" evidence="17">
    <location>
        <begin position="364"/>
        <end position="385"/>
    </location>
</feature>
<reference evidence="21" key="1">
    <citation type="journal article" date="2008" name="Mol. Biol. Evol.">
        <title>Parallel evolution of truncated transfer RNA genes in arachnid mitochondrial genomes.</title>
        <authorList>
            <person name="Masta S.E."/>
            <person name="Boore J.L."/>
        </authorList>
    </citation>
    <scope>NUCLEOTIDE SEQUENCE</scope>
</reference>
<feature type="domain" description="NADH dehydrogenase subunit 5 C-terminal" evidence="20">
    <location>
        <begin position="379"/>
        <end position="540"/>
    </location>
</feature>
<dbReference type="Pfam" id="PF00662">
    <property type="entry name" value="Proton_antipo_N"/>
    <property type="match status" value="1"/>
</dbReference>
<evidence type="ECO:0000256" key="17">
    <source>
        <dbReference type="RuleBase" id="RU003404"/>
    </source>
</evidence>
<keyword evidence="5 17" id="KW-0813">Transport</keyword>
<evidence type="ECO:0000256" key="4">
    <source>
        <dbReference type="ARBA" id="ARBA00021096"/>
    </source>
</evidence>
<feature type="transmembrane region" description="Helical" evidence="17">
    <location>
        <begin position="441"/>
        <end position="460"/>
    </location>
</feature>
<keyword evidence="7 17" id="KW-0812">Transmembrane</keyword>
<evidence type="ECO:0000256" key="14">
    <source>
        <dbReference type="ARBA" id="ARBA00023128"/>
    </source>
</evidence>
<dbReference type="PANTHER" id="PTHR42829">
    <property type="entry name" value="NADH-UBIQUINONE OXIDOREDUCTASE CHAIN 5"/>
    <property type="match status" value="1"/>
</dbReference>
<comment type="similarity">
    <text evidence="17">Belongs to the complex I subunit 5 family.</text>
</comment>
<dbReference type="Pfam" id="PF06455">
    <property type="entry name" value="NADH5_C"/>
    <property type="match status" value="1"/>
</dbReference>
<feature type="transmembrane region" description="Helical" evidence="17">
    <location>
        <begin position="145"/>
        <end position="160"/>
    </location>
</feature>
<feature type="transmembrane region" description="Helical" evidence="17">
    <location>
        <begin position="55"/>
        <end position="75"/>
    </location>
</feature>
<organism evidence="21">
    <name type="scientific">Calisoga longitarsis</name>
    <dbReference type="NCBI Taxonomy" id="394809"/>
    <lineage>
        <taxon>Eukaryota</taxon>
        <taxon>Metazoa</taxon>
        <taxon>Ecdysozoa</taxon>
        <taxon>Arthropoda</taxon>
        <taxon>Chelicerata</taxon>
        <taxon>Arachnida</taxon>
        <taxon>Araneae</taxon>
        <taxon>Mygalomorphae</taxon>
        <taxon>Avicularoidea</taxon>
        <taxon>Nemesiidae</taxon>
        <taxon>Calisoga</taxon>
    </lineage>
</organism>
<dbReference type="InterPro" id="IPR001750">
    <property type="entry name" value="ND/Mrp_TM"/>
</dbReference>
<feature type="transmembrane region" description="Helical" evidence="17">
    <location>
        <begin position="227"/>
        <end position="247"/>
    </location>
</feature>
<dbReference type="AlphaFoldDB" id="B2CKV1"/>
<comment type="function">
    <text evidence="1">Core subunit of the mitochondrial membrane respiratory chain NADH dehydrogenase (Complex I) that is believed to belong to the minimal assembly required for catalysis. Complex I functions in the transfer of electrons from NADH to the respiratory chain. The immediate electron acceptor for the enzyme is believed to be ubiquinone.</text>
</comment>
<protein>
    <recommendedName>
        <fullName evidence="4 17">NADH-ubiquinone oxidoreductase chain 5</fullName>
        <ecNumber evidence="3 17">7.1.1.2</ecNumber>
    </recommendedName>
</protein>
<evidence type="ECO:0000256" key="2">
    <source>
        <dbReference type="ARBA" id="ARBA00004448"/>
    </source>
</evidence>
<name>B2CKV1_9ARAC</name>
<feature type="domain" description="NADH:quinone oxidoreductase/Mrp antiporter transmembrane" evidence="18">
    <location>
        <begin position="100"/>
        <end position="373"/>
    </location>
</feature>
<evidence type="ECO:0000256" key="6">
    <source>
        <dbReference type="ARBA" id="ARBA00022660"/>
    </source>
</evidence>
<evidence type="ECO:0000256" key="13">
    <source>
        <dbReference type="ARBA" id="ARBA00023075"/>
    </source>
</evidence>
<evidence type="ECO:0000256" key="10">
    <source>
        <dbReference type="ARBA" id="ARBA00022982"/>
    </source>
</evidence>
<keyword evidence="11 17" id="KW-1133">Transmembrane helix</keyword>
<feature type="domain" description="NADH-Ubiquinone oxidoreductase (complex I) chain 5 N-terminal" evidence="19">
    <location>
        <begin position="38"/>
        <end position="83"/>
    </location>
</feature>
<feature type="transmembrane region" description="Helical" evidence="17">
    <location>
        <begin position="325"/>
        <end position="344"/>
    </location>
</feature>
<keyword evidence="15 17" id="KW-0472">Membrane</keyword>
<dbReference type="InterPro" id="IPR001516">
    <property type="entry name" value="Proton_antipo_N"/>
</dbReference>
<feature type="transmembrane region" description="Helical" evidence="17">
    <location>
        <begin position="166"/>
        <end position="182"/>
    </location>
</feature>
<gene>
    <name evidence="21" type="primary">ND5</name>
</gene>
<evidence type="ECO:0000259" key="20">
    <source>
        <dbReference type="Pfam" id="PF06455"/>
    </source>
</evidence>
<feature type="transmembrane region" description="Helical" evidence="17">
    <location>
        <begin position="203"/>
        <end position="221"/>
    </location>
</feature>
<dbReference type="PRINTS" id="PR01434">
    <property type="entry name" value="NADHDHGNASE5"/>
</dbReference>
<evidence type="ECO:0000256" key="8">
    <source>
        <dbReference type="ARBA" id="ARBA00022792"/>
    </source>
</evidence>
<dbReference type="GO" id="GO:0005743">
    <property type="term" value="C:mitochondrial inner membrane"/>
    <property type="evidence" value="ECO:0007669"/>
    <property type="project" value="UniProtKB-SubCell"/>
</dbReference>
<evidence type="ECO:0000256" key="1">
    <source>
        <dbReference type="ARBA" id="ARBA00003257"/>
    </source>
</evidence>
<dbReference type="GO" id="GO:0015990">
    <property type="term" value="P:electron transport coupled proton transport"/>
    <property type="evidence" value="ECO:0007669"/>
    <property type="project" value="TreeGrafter"/>
</dbReference>
<evidence type="ECO:0000256" key="7">
    <source>
        <dbReference type="ARBA" id="ARBA00022692"/>
    </source>
</evidence>
<keyword evidence="10" id="KW-0249">Electron transport</keyword>
<evidence type="ECO:0000259" key="18">
    <source>
        <dbReference type="Pfam" id="PF00361"/>
    </source>
</evidence>
<keyword evidence="13 17" id="KW-0830">Ubiquinone</keyword>
<evidence type="ECO:0000313" key="21">
    <source>
        <dbReference type="EMBL" id="ACA62663.1"/>
    </source>
</evidence>
<evidence type="ECO:0000256" key="3">
    <source>
        <dbReference type="ARBA" id="ARBA00012944"/>
    </source>
</evidence>
<keyword evidence="8" id="KW-0999">Mitochondrion inner membrane</keyword>
<evidence type="ECO:0000256" key="15">
    <source>
        <dbReference type="ARBA" id="ARBA00023136"/>
    </source>
</evidence>
<feature type="transmembrane region" description="Helical" evidence="17">
    <location>
        <begin position="259"/>
        <end position="277"/>
    </location>
</feature>
<evidence type="ECO:0000256" key="16">
    <source>
        <dbReference type="ARBA" id="ARBA00049551"/>
    </source>
</evidence>
<sequence length="547" mass="61342">MIFMSISSIPLTACLLLTSFYLLHYDSLIYFQLPILSFYSLELNMTLIVDWMSSLFAMTVCIVSSSIFSYSFSYIPKNEHHRFSLITLLFISSMILLIFSNNVFFIILGWDGLGITSYILVIYYQNHSSNDSGTITILSNRVGDIAIILSMGILFSHGIWELQSSNIFPLIVLFLLTMAAMTKSAQFPFSAWLPAAMAAPTPISALVHSSTLVTAGVFLMIRTMESSPPPIIFTIMIISAITFLFSGMSANWEQDMKKIIALSTLSQIAMMMFTISVKTMKVAFFHLITHAMFKSTLFLCAGVIIHSSTYQDLRSFGTLNFSPPILMTSMGITSMALMGLPFLSGYFSKDAIMEYFFSGMLSPFLISTIIFSIGLTAAYSCRMLYFFSPHHTKTKSDNNHHMDVHMALSITFMTPLSVFLGSFIMWAIIPHQIMMLPLPMKTLTILLVSLGMISGFTLAYKSKTYFTIGFPSVTLWFLKKITGFLPMNFLPLGWESWLTDSLWMETSGPQGAFSATKHISKMPDKTIKMILLSLLLFISSPLLFLHL</sequence>
<feature type="transmembrane region" description="Helical" evidence="17">
    <location>
        <begin position="406"/>
        <end position="429"/>
    </location>
</feature>
<keyword evidence="12 17" id="KW-0520">NAD</keyword>
<comment type="catalytic activity">
    <reaction evidence="16 17">
        <text>a ubiquinone + NADH + 5 H(+)(in) = a ubiquinol + NAD(+) + 4 H(+)(out)</text>
        <dbReference type="Rhea" id="RHEA:29091"/>
        <dbReference type="Rhea" id="RHEA-COMP:9565"/>
        <dbReference type="Rhea" id="RHEA-COMP:9566"/>
        <dbReference type="ChEBI" id="CHEBI:15378"/>
        <dbReference type="ChEBI" id="CHEBI:16389"/>
        <dbReference type="ChEBI" id="CHEBI:17976"/>
        <dbReference type="ChEBI" id="CHEBI:57540"/>
        <dbReference type="ChEBI" id="CHEBI:57945"/>
        <dbReference type="EC" id="7.1.1.2"/>
    </reaction>
</comment>
<feature type="transmembrane region" description="Helical" evidence="17">
    <location>
        <begin position="82"/>
        <end position="99"/>
    </location>
</feature>
<feature type="transmembrane region" description="Helical" evidence="17">
    <location>
        <begin position="283"/>
        <end position="305"/>
    </location>
</feature>
<dbReference type="GO" id="GO:0008137">
    <property type="term" value="F:NADH dehydrogenase (ubiquinone) activity"/>
    <property type="evidence" value="ECO:0007669"/>
    <property type="project" value="UniProtKB-EC"/>
</dbReference>
<keyword evidence="9" id="KW-1278">Translocase</keyword>
<evidence type="ECO:0000259" key="19">
    <source>
        <dbReference type="Pfam" id="PF00662"/>
    </source>
</evidence>
<proteinExistence type="inferred from homology"/>
<evidence type="ECO:0000256" key="12">
    <source>
        <dbReference type="ARBA" id="ARBA00023027"/>
    </source>
</evidence>
<comment type="function">
    <text evidence="17">Core subunit of the mitochondrial membrane respiratory chain NADH dehydrogenase (Complex I) which catalyzes electron transfer from NADH through the respiratory chain, using ubiquinone as an electron acceptor. Essential for the catalytic activity and assembly of complex I.</text>
</comment>
<keyword evidence="6" id="KW-0679">Respiratory chain</keyword>
<dbReference type="InterPro" id="IPR003945">
    <property type="entry name" value="NU5C-like"/>
</dbReference>
<geneLocation type="mitochondrion" evidence="21"/>
<evidence type="ECO:0000256" key="9">
    <source>
        <dbReference type="ARBA" id="ARBA00022967"/>
    </source>
</evidence>
<dbReference type="InterPro" id="IPR010934">
    <property type="entry name" value="NADH_DH_su5_C"/>
</dbReference>
<evidence type="ECO:0000256" key="11">
    <source>
        <dbReference type="ARBA" id="ARBA00022989"/>
    </source>
</evidence>